<dbReference type="PANTHER" id="PTHR24006">
    <property type="entry name" value="UBIQUITIN CARBOXYL-TERMINAL HYDROLASE"/>
    <property type="match status" value="1"/>
</dbReference>
<sequence length="596" mass="64973">MDGPAPSTAAESGTGVHSQHDNESSDTTKGCRHVTAALNISLLRKRLKRGGLHHCETCGDDNCGKKKTKPKHAVKHITDLDKVSLNGMCIACGFVGCLQHNHCMTHLQHVAKHFCMFDMATRAIWCIKCDGVVVARSDRIAQTIRDIHQAFDDIVVGKSGRMLHAKIVGEPEKDKPLTVRPSSRKNQKAHTTKNQSQVEQSDDDSVAETYGVSVIPGLANLGNSCYFNSTIQALKAVFLPQLLKQAVAKEHGRGPITQALMDFILDGTTLPATKIKGKRVYNPSTLLTEVREKCRQFRNRAQQDAYEMLLALVWAIDDEFIAASKATAPSPPSTAQPKPSIMEQIFVKTDADTLSLMVPQGSSVEEIQKLVAKQLRLNEDDLFVAGPPQPSIAPDCGSVDNFVWRAMMGCLVNTVVCQSCNSTSKTFDACISITVSIPKDVNACTIEDALAAFTAPGVLSEAHGCGYTCDHCNAISGSSQLRTAAIQMQLHTPAPILVLHLKRLTRLKKNTLHVAFSTDLDVAPYLSQPPCGPQLPTTYSLHAVVVHSGNRFGGHYVAYVKHGGQWFVTSDTSVKEVSEATVLQAEAYLLFYKWIY</sequence>
<dbReference type="InterPro" id="IPR050164">
    <property type="entry name" value="Peptidase_C19"/>
</dbReference>
<dbReference type="PROSITE" id="PS50235">
    <property type="entry name" value="USP_3"/>
    <property type="match status" value="1"/>
</dbReference>
<dbReference type="VEuPathDB" id="FungiDB:H310_06655"/>
<evidence type="ECO:0000256" key="2">
    <source>
        <dbReference type="ARBA" id="ARBA00009085"/>
    </source>
</evidence>
<dbReference type="GO" id="GO:0006508">
    <property type="term" value="P:proteolysis"/>
    <property type="evidence" value="ECO:0007669"/>
    <property type="project" value="UniProtKB-KW"/>
</dbReference>
<dbReference type="InterPro" id="IPR001394">
    <property type="entry name" value="Peptidase_C19_UCH"/>
</dbReference>
<evidence type="ECO:0000256" key="6">
    <source>
        <dbReference type="ARBA" id="ARBA00022786"/>
    </source>
</evidence>
<keyword evidence="9" id="KW-0862">Zinc</keyword>
<evidence type="ECO:0000256" key="3">
    <source>
        <dbReference type="ARBA" id="ARBA00022670"/>
    </source>
</evidence>
<proteinExistence type="inferred from homology"/>
<dbReference type="InterPro" id="IPR038765">
    <property type="entry name" value="Papain-like_cys_pep_sf"/>
</dbReference>
<dbReference type="SUPFAM" id="SSF54001">
    <property type="entry name" value="Cysteine proteinases"/>
    <property type="match status" value="1"/>
</dbReference>
<dbReference type="InterPro" id="IPR001607">
    <property type="entry name" value="Znf_UBP"/>
</dbReference>
<protein>
    <recommendedName>
        <fullName evidence="10">Ubiquitin carboxyl-terminal hydrolase</fullName>
        <ecNumber evidence="10">3.4.19.12</ecNumber>
    </recommendedName>
</protein>
<evidence type="ECO:0000256" key="8">
    <source>
        <dbReference type="ARBA" id="ARBA00022807"/>
    </source>
</evidence>
<dbReference type="Gene3D" id="3.30.40.10">
    <property type="entry name" value="Zinc/RING finger domain, C3HC4 (zinc finger)"/>
    <property type="match status" value="1"/>
</dbReference>
<evidence type="ECO:0000259" key="12">
    <source>
        <dbReference type="PROSITE" id="PS50235"/>
    </source>
</evidence>
<keyword evidence="3 10" id="KW-0645">Protease</keyword>
<gene>
    <name evidence="13" type="ORF">H310_06655</name>
</gene>
<reference evidence="13" key="1">
    <citation type="submission" date="2013-12" db="EMBL/GenBank/DDBJ databases">
        <title>The Genome Sequence of Aphanomyces invadans NJM9701.</title>
        <authorList>
            <consortium name="The Broad Institute Genomics Platform"/>
            <person name="Russ C."/>
            <person name="Tyler B."/>
            <person name="van West P."/>
            <person name="Dieguez-Uribeondo J."/>
            <person name="Young S.K."/>
            <person name="Zeng Q."/>
            <person name="Gargeya S."/>
            <person name="Fitzgerald M."/>
            <person name="Abouelleil A."/>
            <person name="Alvarado L."/>
            <person name="Chapman S.B."/>
            <person name="Gainer-Dewar J."/>
            <person name="Goldberg J."/>
            <person name="Griggs A."/>
            <person name="Gujja S."/>
            <person name="Hansen M."/>
            <person name="Howarth C."/>
            <person name="Imamovic A."/>
            <person name="Ireland A."/>
            <person name="Larimer J."/>
            <person name="McCowan C."/>
            <person name="Murphy C."/>
            <person name="Pearson M."/>
            <person name="Poon T.W."/>
            <person name="Priest M."/>
            <person name="Roberts A."/>
            <person name="Saif S."/>
            <person name="Shea T."/>
            <person name="Sykes S."/>
            <person name="Wortman J."/>
            <person name="Nusbaum C."/>
            <person name="Birren B."/>
        </authorList>
    </citation>
    <scope>NUCLEOTIDE SEQUENCE [LARGE SCALE GENOMIC DNA]</scope>
    <source>
        <strain evidence="13">NJM9701</strain>
    </source>
</reference>
<dbReference type="GO" id="GO:0004843">
    <property type="term" value="F:cysteine-type deubiquitinase activity"/>
    <property type="evidence" value="ECO:0007669"/>
    <property type="project" value="UniProtKB-UniRule"/>
</dbReference>
<dbReference type="GO" id="GO:0008270">
    <property type="term" value="F:zinc ion binding"/>
    <property type="evidence" value="ECO:0007669"/>
    <property type="project" value="UniProtKB-KW"/>
</dbReference>
<keyword evidence="8 10" id="KW-0788">Thiol protease</keyword>
<dbReference type="PROSITE" id="PS00972">
    <property type="entry name" value="USP_1"/>
    <property type="match status" value="1"/>
</dbReference>
<dbReference type="STRING" id="157072.A0A024U472"/>
<dbReference type="GO" id="GO:0005829">
    <property type="term" value="C:cytosol"/>
    <property type="evidence" value="ECO:0007669"/>
    <property type="project" value="TreeGrafter"/>
</dbReference>
<keyword evidence="6 10" id="KW-0833">Ubl conjugation pathway</keyword>
<evidence type="ECO:0000256" key="1">
    <source>
        <dbReference type="ARBA" id="ARBA00000707"/>
    </source>
</evidence>
<feature type="compositionally biased region" description="Basic residues" evidence="11">
    <location>
        <begin position="182"/>
        <end position="191"/>
    </location>
</feature>
<feature type="region of interest" description="Disordered" evidence="11">
    <location>
        <begin position="1"/>
        <end position="30"/>
    </location>
</feature>
<dbReference type="PANTHER" id="PTHR24006:SF888">
    <property type="entry name" value="UBIQUITIN CARBOXYL-TERMINAL HYDROLASE 30"/>
    <property type="match status" value="1"/>
</dbReference>
<organism evidence="13">
    <name type="scientific">Aphanomyces invadans</name>
    <dbReference type="NCBI Taxonomy" id="157072"/>
    <lineage>
        <taxon>Eukaryota</taxon>
        <taxon>Sar</taxon>
        <taxon>Stramenopiles</taxon>
        <taxon>Oomycota</taxon>
        <taxon>Saprolegniomycetes</taxon>
        <taxon>Saprolegniales</taxon>
        <taxon>Verrucalvaceae</taxon>
        <taxon>Aphanomyces</taxon>
    </lineage>
</organism>
<dbReference type="eggNOG" id="KOG1873">
    <property type="taxonomic scope" value="Eukaryota"/>
</dbReference>
<keyword evidence="7 10" id="KW-0378">Hydrolase</keyword>
<dbReference type="PROSITE" id="PS00973">
    <property type="entry name" value="USP_2"/>
    <property type="match status" value="1"/>
</dbReference>
<keyword evidence="5" id="KW-0863">Zinc-finger</keyword>
<keyword evidence="4" id="KW-0479">Metal-binding</keyword>
<evidence type="ECO:0000256" key="11">
    <source>
        <dbReference type="SAM" id="MobiDB-lite"/>
    </source>
</evidence>
<dbReference type="EMBL" id="KI913963">
    <property type="protein sequence ID" value="ETW01020.1"/>
    <property type="molecule type" value="Genomic_DNA"/>
</dbReference>
<evidence type="ECO:0000256" key="10">
    <source>
        <dbReference type="RuleBase" id="RU366025"/>
    </source>
</evidence>
<comment type="similarity">
    <text evidence="2 10">Belongs to the peptidase C19 family.</text>
</comment>
<dbReference type="EC" id="3.4.19.12" evidence="10"/>
<dbReference type="Pfam" id="PF02148">
    <property type="entry name" value="zf-UBP"/>
    <property type="match status" value="1"/>
</dbReference>
<dbReference type="RefSeq" id="XP_008870018.1">
    <property type="nucleotide sequence ID" value="XM_008871796.1"/>
</dbReference>
<feature type="domain" description="USP" evidence="12">
    <location>
        <begin position="216"/>
        <end position="595"/>
    </location>
</feature>
<dbReference type="InterPro" id="IPR018200">
    <property type="entry name" value="USP_CS"/>
</dbReference>
<evidence type="ECO:0000256" key="7">
    <source>
        <dbReference type="ARBA" id="ARBA00022801"/>
    </source>
</evidence>
<evidence type="ECO:0000256" key="4">
    <source>
        <dbReference type="ARBA" id="ARBA00022723"/>
    </source>
</evidence>
<dbReference type="GO" id="GO:0005634">
    <property type="term" value="C:nucleus"/>
    <property type="evidence" value="ECO:0007669"/>
    <property type="project" value="TreeGrafter"/>
</dbReference>
<dbReference type="OrthoDB" id="289038at2759"/>
<dbReference type="Gene3D" id="3.90.70.10">
    <property type="entry name" value="Cysteine proteinases"/>
    <property type="match status" value="1"/>
</dbReference>
<evidence type="ECO:0000313" key="13">
    <source>
        <dbReference type="EMBL" id="ETW01020.1"/>
    </source>
</evidence>
<dbReference type="GO" id="GO:0016579">
    <property type="term" value="P:protein deubiquitination"/>
    <property type="evidence" value="ECO:0007669"/>
    <property type="project" value="InterPro"/>
</dbReference>
<accession>A0A024U472</accession>
<name>A0A024U472_9STRA</name>
<dbReference type="eggNOG" id="KOG1865">
    <property type="taxonomic scope" value="Eukaryota"/>
</dbReference>
<dbReference type="InterPro" id="IPR013083">
    <property type="entry name" value="Znf_RING/FYVE/PHD"/>
</dbReference>
<dbReference type="GeneID" id="20083705"/>
<feature type="region of interest" description="Disordered" evidence="11">
    <location>
        <begin position="171"/>
        <end position="204"/>
    </location>
</feature>
<dbReference type="AlphaFoldDB" id="A0A024U472"/>
<dbReference type="Pfam" id="PF00443">
    <property type="entry name" value="UCH"/>
    <property type="match status" value="1"/>
</dbReference>
<dbReference type="InterPro" id="IPR028889">
    <property type="entry name" value="USP"/>
</dbReference>
<comment type="catalytic activity">
    <reaction evidence="1 10">
        <text>Thiol-dependent hydrolysis of ester, thioester, amide, peptide and isopeptide bonds formed by the C-terminal Gly of ubiquitin (a 76-residue protein attached to proteins as an intracellular targeting signal).</text>
        <dbReference type="EC" id="3.4.19.12"/>
    </reaction>
</comment>
<evidence type="ECO:0000256" key="9">
    <source>
        <dbReference type="ARBA" id="ARBA00022833"/>
    </source>
</evidence>
<evidence type="ECO:0000256" key="5">
    <source>
        <dbReference type="ARBA" id="ARBA00022771"/>
    </source>
</evidence>